<accession>A0A9Q3W8J4</accession>
<name>A0A9Q3W8J4_9GAMM</name>
<proteinExistence type="predicted"/>
<sequence>MADSQILDHNGRPIQRKVLTDEVARASLTGVRSVWNHDSVANGLTPQRLGVILREAIEGDADAYFTLAEEMEERDLHYAAVLSTRKLAVIGLDPQVDAATDDAHDIKLADAVRDLIARPEFDDMLFDCLDGLGKGRSAVEILWQRGATWWPRKYVWRDPRFFQEDRIEGEELRLKDDTNAFEGLPLPPYKFIVHKPKRKSGRAIRNGLARLAAVAYMCKAFSITDWLAFAEVFGMPIRVGKHGPNATEDDIYTLINAVANIGSDAAAVIPDNMRIEFQEAGSSRGGESLFERLANYLDSQVSKAVLGQTMTTDAQSSGLGSNQADVHNDVRGDIQRFDAKQLQTTIQRDLIQPFIDLNFGPQDRYPQFKLPVPDPEDLTLLVDALEKLVPMGLEVEQSVMRDKLRLPDPAEGAVLLQAPGQMPFAPIAQNAAALNRTESDPSYVDELETEALADWEAQMAPIVDPLEQLLAQSDSYEAFLEGLSDVLEEIEPTEIIERLATATLKARGLGDASDQQDRE</sequence>
<dbReference type="EMBL" id="JAJVKT010000022">
    <property type="protein sequence ID" value="MCE7510292.1"/>
    <property type="molecule type" value="Genomic_DNA"/>
</dbReference>
<organism evidence="1 2">
    <name type="scientific">Alloalcanivorax xenomutans</name>
    <dbReference type="NCBI Taxonomy" id="1094342"/>
    <lineage>
        <taxon>Bacteria</taxon>
        <taxon>Pseudomonadati</taxon>
        <taxon>Pseudomonadota</taxon>
        <taxon>Gammaproteobacteria</taxon>
        <taxon>Oceanospirillales</taxon>
        <taxon>Alcanivoracaceae</taxon>
        <taxon>Alloalcanivorax</taxon>
    </lineage>
</organism>
<evidence type="ECO:0000313" key="1">
    <source>
        <dbReference type="EMBL" id="MCE7510292.1"/>
    </source>
</evidence>
<gene>
    <name evidence="1" type="ORF">LZG35_16755</name>
</gene>
<keyword evidence="2" id="KW-1185">Reference proteome</keyword>
<dbReference type="Proteomes" id="UP001107961">
    <property type="component" value="Unassembled WGS sequence"/>
</dbReference>
<dbReference type="Pfam" id="PF06074">
    <property type="entry name" value="Portal_Mu"/>
    <property type="match status" value="1"/>
</dbReference>
<evidence type="ECO:0000313" key="2">
    <source>
        <dbReference type="Proteomes" id="UP001107961"/>
    </source>
</evidence>
<protein>
    <submittedName>
        <fullName evidence="1">DUF935 domain-containing protein</fullName>
    </submittedName>
</protein>
<dbReference type="AlphaFoldDB" id="A0A9Q3W8J4"/>
<dbReference type="RefSeq" id="WP_233926078.1">
    <property type="nucleotide sequence ID" value="NZ_JAJVKT010000022.1"/>
</dbReference>
<comment type="caution">
    <text evidence="1">The sequence shown here is derived from an EMBL/GenBank/DDBJ whole genome shotgun (WGS) entry which is preliminary data.</text>
</comment>
<dbReference type="InterPro" id="IPR009279">
    <property type="entry name" value="Portal_Mu"/>
</dbReference>
<reference evidence="1" key="1">
    <citation type="submission" date="2022-01" db="EMBL/GenBank/DDBJ databases">
        <authorList>
            <person name="Karlyshev A.V."/>
            <person name="Jaspars M."/>
        </authorList>
    </citation>
    <scope>NUCLEOTIDE SEQUENCE</scope>
    <source>
        <strain evidence="1">AGSA3-2</strain>
    </source>
</reference>